<reference evidence="2 3" key="1">
    <citation type="submission" date="2020-08" db="EMBL/GenBank/DDBJ databases">
        <title>Genome sequence of Thermomonas carbonis KCTC 42013T.</title>
        <authorList>
            <person name="Hyun D.-W."/>
            <person name="Bae J.-W."/>
        </authorList>
    </citation>
    <scope>NUCLEOTIDE SEQUENCE [LARGE SCALE GENOMIC DNA]</scope>
    <source>
        <strain evidence="2 3">KCTC 42013</strain>
    </source>
</reference>
<sequence length="851" mass="85966">MGVFARADYGTAAVNNGGDIDASVEGVNGYIGDYAYGVLANGEYAQVSNSGSINALGYYTATGIAARSLYGTTVSTTASSEIEAYSLYVTIGIEGRSEYGNVTVTNAGDIAVEGLLGGAVGIQAYSGPGIIVDDELVFGDVVVANAGHVTADSEYGIAIGVSGYAAMGDTTVSNSGSIQANGYIGAYGIYAGAYGDVIVNNGGTVGASAAPGGLAAGVLMQSLYGTSTLNNAASGVIGASGDEGYAFAVMGSDAVDTINNSGRITGALALYGGNDVFNNRSGGVWSSGGTMSTDFGDGNDTLNNLSGGLVDILSGAITFGAGDDTLANAGTVRTGTGGTISFGDGNDTLANASTGLIDVVGGTIATEEGNDTITNFGTFRLTGGTVTMGAGTNAFTNAGILKALGNSAVDVGAGGTLTNVNAIDLIDNAANDTLNLTGTLAGNGALNIDVNLLTSTADQLVVTGNVAANAVQTVNVLFPGLPTTAQSSAVFARVSGTSAASNFVAGQVVGYSPANFLDLDLTISSQINAANTAADVFSINVDVAGLSDSGSLAASVASGAAGFLNDQVGTFRQRLGVNPYGDAGKVMSAFVRVYTSEGDVNQAHVAANFGQGGNFAYDQASWGREVGVNANLFGNFHAGVVLGTADSRQRLTGGGVGQNRMDGMTWGAYATWYVPQGFYVDLTHRQMAVDVESTSIAGLLQTRAHTSSKSLEAGYEWAVGGFNIVPQVQYTRTEVEDIRAIAFDRATFEGHGGVSERGRVGVELNKTFTSGNLRWTPYGSINAIREFDGEMNYTVGTNFFGATSTKGTSSMAELGLGLQAGGWGFTLGANWTDGGAFKSAVSGQANIRFAW</sequence>
<dbReference type="Gene3D" id="2.40.128.130">
    <property type="entry name" value="Autotransporter beta-domain"/>
    <property type="match status" value="1"/>
</dbReference>
<dbReference type="Proteomes" id="UP000515804">
    <property type="component" value="Chromosome"/>
</dbReference>
<dbReference type="SUPFAM" id="SSF103515">
    <property type="entry name" value="Autotransporter"/>
    <property type="match status" value="1"/>
</dbReference>
<dbReference type="PROSITE" id="PS51208">
    <property type="entry name" value="AUTOTRANSPORTER"/>
    <property type="match status" value="1"/>
</dbReference>
<dbReference type="KEGG" id="tcn:H9L16_05000"/>
<dbReference type="NCBIfam" id="TIGR01414">
    <property type="entry name" value="autotrans_barl"/>
    <property type="match status" value="1"/>
</dbReference>
<dbReference type="InterPro" id="IPR006315">
    <property type="entry name" value="OM_autotransptr_brl_dom"/>
</dbReference>
<dbReference type="InterPro" id="IPR036709">
    <property type="entry name" value="Autotransporte_beta_dom_sf"/>
</dbReference>
<evidence type="ECO:0000259" key="1">
    <source>
        <dbReference type="PROSITE" id="PS51208"/>
    </source>
</evidence>
<dbReference type="GO" id="GO:0019867">
    <property type="term" value="C:outer membrane"/>
    <property type="evidence" value="ECO:0007669"/>
    <property type="project" value="InterPro"/>
</dbReference>
<dbReference type="AlphaFoldDB" id="A0A7G9SSW8"/>
<keyword evidence="3" id="KW-1185">Reference proteome</keyword>
<dbReference type="RefSeq" id="WP_187553458.1">
    <property type="nucleotide sequence ID" value="NZ_CP060719.1"/>
</dbReference>
<evidence type="ECO:0000313" key="2">
    <source>
        <dbReference type="EMBL" id="QNN70943.1"/>
    </source>
</evidence>
<protein>
    <submittedName>
        <fullName evidence="2">Autotransporter outer membrane beta-barrel domain-containing protein</fullName>
    </submittedName>
</protein>
<feature type="domain" description="Autotransporter" evidence="1">
    <location>
        <begin position="582"/>
        <end position="851"/>
    </location>
</feature>
<dbReference type="SMART" id="SM00869">
    <property type="entry name" value="Autotransporter"/>
    <property type="match status" value="1"/>
</dbReference>
<organism evidence="2 3">
    <name type="scientific">Thermomonas carbonis</name>
    <dbReference type="NCBI Taxonomy" id="1463158"/>
    <lineage>
        <taxon>Bacteria</taxon>
        <taxon>Pseudomonadati</taxon>
        <taxon>Pseudomonadota</taxon>
        <taxon>Gammaproteobacteria</taxon>
        <taxon>Lysobacterales</taxon>
        <taxon>Lysobacteraceae</taxon>
        <taxon>Thermomonas</taxon>
    </lineage>
</organism>
<gene>
    <name evidence="2" type="ORF">H9L16_05000</name>
</gene>
<dbReference type="EMBL" id="CP060719">
    <property type="protein sequence ID" value="QNN70943.1"/>
    <property type="molecule type" value="Genomic_DNA"/>
</dbReference>
<dbReference type="InterPro" id="IPR005546">
    <property type="entry name" value="Autotransporte_beta"/>
</dbReference>
<dbReference type="Pfam" id="PF03797">
    <property type="entry name" value="Autotransporter"/>
    <property type="match status" value="1"/>
</dbReference>
<name>A0A7G9SSW8_9GAMM</name>
<accession>A0A7G9SSW8</accession>
<proteinExistence type="predicted"/>
<evidence type="ECO:0000313" key="3">
    <source>
        <dbReference type="Proteomes" id="UP000515804"/>
    </source>
</evidence>